<evidence type="ECO:0000256" key="1">
    <source>
        <dbReference type="SAM" id="MobiDB-lite"/>
    </source>
</evidence>
<comment type="caution">
    <text evidence="5">The sequence shown here is derived from an EMBL/GenBank/DDBJ whole genome shotgun (WGS) entry which is preliminary data.</text>
</comment>
<feature type="transmembrane region" description="Helical" evidence="2">
    <location>
        <begin position="217"/>
        <end position="236"/>
    </location>
</feature>
<evidence type="ECO:0000259" key="4">
    <source>
        <dbReference type="Pfam" id="PF24394"/>
    </source>
</evidence>
<dbReference type="PANTHER" id="PTHR14795">
    <property type="entry name" value="HELICASE RELATED"/>
    <property type="match status" value="1"/>
</dbReference>
<dbReference type="SUPFAM" id="SSF56300">
    <property type="entry name" value="Metallo-dependent phosphatases"/>
    <property type="match status" value="1"/>
</dbReference>
<feature type="non-terminal residue" evidence="5">
    <location>
        <position position="1"/>
    </location>
</feature>
<evidence type="ECO:0000313" key="6">
    <source>
        <dbReference type="Proteomes" id="UP000428333"/>
    </source>
</evidence>
<evidence type="ECO:0000259" key="3">
    <source>
        <dbReference type="Pfam" id="PF00149"/>
    </source>
</evidence>
<feature type="domain" description="TMEM62 C-terminal" evidence="4">
    <location>
        <begin position="355"/>
        <end position="527"/>
    </location>
</feature>
<name>A0A6A4KYQ0_9ERIC</name>
<evidence type="ECO:0000256" key="2">
    <source>
        <dbReference type="SAM" id="Phobius"/>
    </source>
</evidence>
<proteinExistence type="predicted"/>
<dbReference type="InterPro" id="IPR056230">
    <property type="entry name" value="TMEM62_C"/>
</dbReference>
<dbReference type="InterPro" id="IPR004843">
    <property type="entry name" value="Calcineurin-like_PHP"/>
</dbReference>
<dbReference type="Pfam" id="PF24394">
    <property type="entry name" value="TMEM62_C"/>
    <property type="match status" value="1"/>
</dbReference>
<feature type="region of interest" description="Disordered" evidence="1">
    <location>
        <begin position="1"/>
        <end position="21"/>
    </location>
</feature>
<feature type="transmembrane region" description="Helical" evidence="2">
    <location>
        <begin position="379"/>
        <end position="398"/>
    </location>
</feature>
<keyword evidence="2" id="KW-0812">Transmembrane</keyword>
<keyword evidence="2" id="KW-0472">Membrane</keyword>
<feature type="transmembrane region" description="Helical" evidence="2">
    <location>
        <begin position="434"/>
        <end position="458"/>
    </location>
</feature>
<gene>
    <name evidence="5" type="ORF">C3L33_20037</name>
</gene>
<evidence type="ECO:0000313" key="5">
    <source>
        <dbReference type="EMBL" id="KAE9448067.1"/>
    </source>
</evidence>
<feature type="compositionally biased region" description="Basic and acidic residues" evidence="1">
    <location>
        <begin position="1"/>
        <end position="13"/>
    </location>
</feature>
<dbReference type="EMBL" id="QEFC01003459">
    <property type="protein sequence ID" value="KAE9448067.1"/>
    <property type="molecule type" value="Genomic_DNA"/>
</dbReference>
<feature type="domain" description="Calcineurin-like phosphoesterase" evidence="3">
    <location>
        <begin position="67"/>
        <end position="169"/>
    </location>
</feature>
<sequence length="536" mass="61255">SLLENRQAEKNSSEEENGYSPSDDTLLIVLLLLLHHILNPTSIEEEDHQNGRQVIDVKGGPEDVVWVVQLSDLHFSVHNPERARDFKDLVGPSLSFINPSLVLITGDLTDGKSKDLLTMKQDEAEWVEYEKVMQDVIERSGLDKDIFYDVRGNHDAFGVPTIGGLFDFFSKHSINARLGRSGQVNSVTVQVSCSLHFIIIFLAYMLSLGFWEDPQRYFPQAFLVSLSMWASAYKVCIQRIWEWEMGDWRKSRAMRILSIDRGFLSFVDIDFELGAYSTIRTLVFSSSTIASVVVRIYDSRPGNLNVVLESSMNKHDGGTFSRGDLYVAPWNFEAFEDPSPDRYWLQVEATDIAGRNFIAKKSLINGIAWVFKEFYAVPLLWLGIVVYLFYLLLCPWVLGKVFTDGGEMGFMTFKGWVVKFNKIGKLDFIGVPDIMVVVLPHLFFVILPTILVTGALAVERGMYRERFLSLSGKKEDDHIEENNGSRSRIGDSYWNGKSSTCIDKQWIRNIVLVASLAIFWKHLRYCFNYRLLCFKE</sequence>
<keyword evidence="6" id="KW-1185">Reference proteome</keyword>
<dbReference type="Pfam" id="PF00149">
    <property type="entry name" value="Metallophos"/>
    <property type="match status" value="1"/>
</dbReference>
<organism evidence="5 6">
    <name type="scientific">Rhododendron williamsianum</name>
    <dbReference type="NCBI Taxonomy" id="262921"/>
    <lineage>
        <taxon>Eukaryota</taxon>
        <taxon>Viridiplantae</taxon>
        <taxon>Streptophyta</taxon>
        <taxon>Embryophyta</taxon>
        <taxon>Tracheophyta</taxon>
        <taxon>Spermatophyta</taxon>
        <taxon>Magnoliopsida</taxon>
        <taxon>eudicotyledons</taxon>
        <taxon>Gunneridae</taxon>
        <taxon>Pentapetalae</taxon>
        <taxon>asterids</taxon>
        <taxon>Ericales</taxon>
        <taxon>Ericaceae</taxon>
        <taxon>Ericoideae</taxon>
        <taxon>Rhodoreae</taxon>
        <taxon>Rhododendron</taxon>
    </lineage>
</organism>
<dbReference type="AlphaFoldDB" id="A0A6A4KYQ0"/>
<dbReference type="OrthoDB" id="27234at2759"/>
<protein>
    <submittedName>
        <fullName evidence="5">Uncharacterized protein</fullName>
    </submittedName>
</protein>
<reference evidence="5 6" key="1">
    <citation type="journal article" date="2019" name="Genome Biol. Evol.">
        <title>The Rhododendron genome and chromosomal organization provide insight into shared whole-genome duplications across the heath family (Ericaceae).</title>
        <authorList>
            <person name="Soza V.L."/>
            <person name="Lindsley D."/>
            <person name="Waalkes A."/>
            <person name="Ramage E."/>
            <person name="Patwardhan R.P."/>
            <person name="Burton J.N."/>
            <person name="Adey A."/>
            <person name="Kumar A."/>
            <person name="Qiu R."/>
            <person name="Shendure J."/>
            <person name="Hall B."/>
        </authorList>
    </citation>
    <scope>NUCLEOTIDE SEQUENCE [LARGE SCALE GENOMIC DNA]</scope>
    <source>
        <strain evidence="5">RSF 1966-606</strain>
    </source>
</reference>
<feature type="transmembrane region" description="Helical" evidence="2">
    <location>
        <begin position="187"/>
        <end position="211"/>
    </location>
</feature>
<accession>A0A6A4KYQ0</accession>
<dbReference type="PANTHER" id="PTHR14795:SF0">
    <property type="entry name" value="TRANSMEMBRANE PROTEIN 62"/>
    <property type="match status" value="1"/>
</dbReference>
<dbReference type="GO" id="GO:0016787">
    <property type="term" value="F:hydrolase activity"/>
    <property type="evidence" value="ECO:0007669"/>
    <property type="project" value="InterPro"/>
</dbReference>
<keyword evidence="2" id="KW-1133">Transmembrane helix</keyword>
<dbReference type="Gene3D" id="3.60.21.10">
    <property type="match status" value="1"/>
</dbReference>
<dbReference type="InterPro" id="IPR029052">
    <property type="entry name" value="Metallo-depent_PP-like"/>
</dbReference>
<dbReference type="Proteomes" id="UP000428333">
    <property type="component" value="Linkage Group LG12"/>
</dbReference>